<proteinExistence type="predicted"/>
<dbReference type="EMBL" id="CM055745">
    <property type="protein sequence ID" value="KAJ7998303.1"/>
    <property type="molecule type" value="Genomic_DNA"/>
</dbReference>
<gene>
    <name evidence="1" type="ORF">DPEC_G00221300</name>
</gene>
<evidence type="ECO:0000313" key="1">
    <source>
        <dbReference type="EMBL" id="KAJ7998303.1"/>
    </source>
</evidence>
<reference evidence="1" key="1">
    <citation type="submission" date="2021-05" db="EMBL/GenBank/DDBJ databases">
        <authorList>
            <person name="Pan Q."/>
            <person name="Jouanno E."/>
            <person name="Zahm M."/>
            <person name="Klopp C."/>
            <person name="Cabau C."/>
            <person name="Louis A."/>
            <person name="Berthelot C."/>
            <person name="Parey E."/>
            <person name="Roest Crollius H."/>
            <person name="Montfort J."/>
            <person name="Robinson-Rechavi M."/>
            <person name="Bouchez O."/>
            <person name="Lampietro C."/>
            <person name="Lopez Roques C."/>
            <person name="Donnadieu C."/>
            <person name="Postlethwait J."/>
            <person name="Bobe J."/>
            <person name="Dillon D."/>
            <person name="Chandos A."/>
            <person name="von Hippel F."/>
            <person name="Guiguen Y."/>
        </authorList>
    </citation>
    <scope>NUCLEOTIDE SEQUENCE</scope>
    <source>
        <strain evidence="1">YG-Jan2019</strain>
    </source>
</reference>
<evidence type="ECO:0000313" key="2">
    <source>
        <dbReference type="Proteomes" id="UP001157502"/>
    </source>
</evidence>
<organism evidence="1 2">
    <name type="scientific">Dallia pectoralis</name>
    <name type="common">Alaska blackfish</name>
    <dbReference type="NCBI Taxonomy" id="75939"/>
    <lineage>
        <taxon>Eukaryota</taxon>
        <taxon>Metazoa</taxon>
        <taxon>Chordata</taxon>
        <taxon>Craniata</taxon>
        <taxon>Vertebrata</taxon>
        <taxon>Euteleostomi</taxon>
        <taxon>Actinopterygii</taxon>
        <taxon>Neopterygii</taxon>
        <taxon>Teleostei</taxon>
        <taxon>Protacanthopterygii</taxon>
        <taxon>Esociformes</taxon>
        <taxon>Umbridae</taxon>
        <taxon>Dallia</taxon>
    </lineage>
</organism>
<protein>
    <submittedName>
        <fullName evidence="1">Uncharacterized protein</fullName>
    </submittedName>
</protein>
<name>A0ACC2G3G8_DALPE</name>
<keyword evidence="2" id="KW-1185">Reference proteome</keyword>
<comment type="caution">
    <text evidence="1">The sequence shown here is derived from an EMBL/GenBank/DDBJ whole genome shotgun (WGS) entry which is preliminary data.</text>
</comment>
<accession>A0ACC2G3G8</accession>
<dbReference type="Proteomes" id="UP001157502">
    <property type="component" value="Chromosome 18"/>
</dbReference>
<sequence>MPKSVQKRQSASSLDTCCTPAAVHASDHVYADGISEEDFPSLPVTPSKPPIAKKPTISHVGSASALNSDDAVRTLVNLINSRSDKIEKMVDSVRGEIKVLNEKFYGVPEGEKENVRAEVINICQKVLPEERGKLPDTIDIAHRVGKRQEDSRPRGIIIRFIARRFRDAIWKAAKKNGFLQSKGLRFTEDLTIEDRENRQKLWPKVKKAREEGQAAYFVGGRGFINGVEIIG</sequence>